<reference evidence="10 11" key="1">
    <citation type="journal article" date="2024" name="Ann. Entomol. Soc. Am.">
        <title>Genomic analyses of the southern and eastern yellowjacket wasps (Hymenoptera: Vespidae) reveal evolutionary signatures of social life.</title>
        <authorList>
            <person name="Catto M.A."/>
            <person name="Caine P.B."/>
            <person name="Orr S.E."/>
            <person name="Hunt B.G."/>
            <person name="Goodisman M.A.D."/>
        </authorList>
    </citation>
    <scope>NUCLEOTIDE SEQUENCE [LARGE SCALE GENOMIC DNA]</scope>
    <source>
        <strain evidence="10">233</strain>
        <tissue evidence="10">Head and thorax</tissue>
    </source>
</reference>
<keyword evidence="11" id="KW-1185">Reference proteome</keyword>
<dbReference type="InterPro" id="IPR012791">
    <property type="entry name" value="3-oxoacid_CoA-transf_B"/>
</dbReference>
<dbReference type="Pfam" id="PF01144">
    <property type="entry name" value="CoA_trans"/>
    <property type="match status" value="2"/>
</dbReference>
<dbReference type="Gene3D" id="3.40.1080.10">
    <property type="entry name" value="Glutaconate Coenzyme A-transferase"/>
    <property type="match status" value="2"/>
</dbReference>
<evidence type="ECO:0000256" key="7">
    <source>
        <dbReference type="ARBA" id="ARBA00054372"/>
    </source>
</evidence>
<comment type="similarity">
    <text evidence="3 8">Belongs to the 3-oxoacid CoA-transferase family.</text>
</comment>
<evidence type="ECO:0000256" key="5">
    <source>
        <dbReference type="ARBA" id="ARBA00022946"/>
    </source>
</evidence>
<keyword evidence="4 8" id="KW-0808">Transferase</keyword>
<dbReference type="GO" id="GO:0008260">
    <property type="term" value="F:succinyl-CoA:3-oxo-acid CoA-transferase activity"/>
    <property type="evidence" value="ECO:0007669"/>
    <property type="project" value="UniProtKB-EC"/>
</dbReference>
<dbReference type="EMBL" id="JAUDFV010000153">
    <property type="protein sequence ID" value="KAL2717203.1"/>
    <property type="molecule type" value="Genomic_DNA"/>
</dbReference>
<evidence type="ECO:0000256" key="8">
    <source>
        <dbReference type="PIRNR" id="PIRNR000858"/>
    </source>
</evidence>
<dbReference type="InterPro" id="IPR004165">
    <property type="entry name" value="CoA_trans_fam_I"/>
</dbReference>
<comment type="catalytic activity">
    <reaction evidence="8">
        <text>a 3-oxo acid + succinyl-CoA = a 3-oxoacyl-CoA + succinate</text>
        <dbReference type="Rhea" id="RHEA:24564"/>
        <dbReference type="ChEBI" id="CHEBI:30031"/>
        <dbReference type="ChEBI" id="CHEBI:35973"/>
        <dbReference type="ChEBI" id="CHEBI:57292"/>
        <dbReference type="ChEBI" id="CHEBI:90726"/>
        <dbReference type="EC" id="2.8.3.5"/>
    </reaction>
</comment>
<sequence length="549" mass="59908">MAFAINNASTTFIRISLRSCNLYKNFKVSKICAFNFSVKANIPVEEEEIQRLIPPVGNGKIFNSVDEVISDIHDGAKLLVGGFGLCGIPENLISALLKKGTKQLTVVSNNAGTENAGLGKLLKEQRIKRMIASYVGENSEFEKQYLSGQLEVELTPQGTLAERVRAGGSGIPAFYTPTAFGTIVQEGNVIIKYDKNGNAEISGEPRSTNQFDERNYVLETAITGDFALVKAWKADPAGNLIFRKSARNFNPVMCKAAKIAIAEVEEIVEIGQLNPDYIHLPGIFVDRIVKGPIYEKPIEKRLTNQSIKPKKVTPASKARERIIRRAAIEFKDGMYVFHKIKLYAANLGVGIPMLASNYIPKGVKVTLQSENGILGLGPFPDEKDVDADLINAGKETVTVLPGASFFSSDESFAMIRGGHINLTILGGMQVSEKGDLANWMIPGTMVKGMGGAMDLVSSPHTKVVVTMEHKARDGRPKILKDCTLPLTGERCVDLIITDLAVFEVIERESLKLIEIAANVDISDIVSSTGCEFSIADDLKEMQQVEINEQ</sequence>
<comment type="caution">
    <text evidence="10">The sequence shown here is derived from an EMBL/GenBank/DDBJ whole genome shotgun (WGS) entry which is preliminary data.</text>
</comment>
<dbReference type="FunFam" id="3.40.1080.10:FF:000001">
    <property type="entry name" value="Succinyl-coa:3-ketoacid-coenzyme a transferase subunit b"/>
    <property type="match status" value="1"/>
</dbReference>
<dbReference type="EC" id="2.8.3.5" evidence="8"/>
<dbReference type="FunFam" id="3.40.1080.10:FF:000002">
    <property type="entry name" value="Succinyl-CoA:3-ketoacid-coenzyme A transferase, mitochondrial"/>
    <property type="match status" value="1"/>
</dbReference>
<evidence type="ECO:0000313" key="10">
    <source>
        <dbReference type="EMBL" id="KAL2717203.1"/>
    </source>
</evidence>
<name>A0ABD2A9A5_VESSQ</name>
<comment type="function">
    <text evidence="7 8">Key enzyme for ketone body catabolism. Transfers the CoA moiety from succinate to acetoacetate. Formation of the enzyme-CoA intermediate proceeds via an unstable anhydride species formed between the carboxylate groups of the enzyme and substrate.</text>
</comment>
<gene>
    <name evidence="10" type="ORF">V1478_012903</name>
</gene>
<dbReference type="InterPro" id="IPR037171">
    <property type="entry name" value="NagB/RpiA_transferase-like"/>
</dbReference>
<dbReference type="InterPro" id="IPR004164">
    <property type="entry name" value="CoA_transf_AS"/>
</dbReference>
<evidence type="ECO:0000256" key="3">
    <source>
        <dbReference type="ARBA" id="ARBA00007154"/>
    </source>
</evidence>
<dbReference type="AlphaFoldDB" id="A0ABD2A9A5"/>
<dbReference type="InterPro" id="IPR004163">
    <property type="entry name" value="CoA_transf_BS"/>
</dbReference>
<dbReference type="PROSITE" id="PS01274">
    <property type="entry name" value="COA_TRANSF_2"/>
    <property type="match status" value="1"/>
</dbReference>
<keyword evidence="5" id="KW-0809">Transit peptide</keyword>
<evidence type="ECO:0000256" key="2">
    <source>
        <dbReference type="ARBA" id="ARBA00004753"/>
    </source>
</evidence>
<dbReference type="PANTHER" id="PTHR13707">
    <property type="entry name" value="KETOACID-COENZYME A TRANSFERASE"/>
    <property type="match status" value="1"/>
</dbReference>
<dbReference type="GO" id="GO:0005739">
    <property type="term" value="C:mitochondrion"/>
    <property type="evidence" value="ECO:0007669"/>
    <property type="project" value="UniProtKB-SubCell"/>
</dbReference>
<dbReference type="PANTHER" id="PTHR13707:SF23">
    <property type="entry name" value="SUCCINYL-COA:3-KETOACID-COENZYME A TRANSFERASE"/>
    <property type="match status" value="1"/>
</dbReference>
<feature type="active site" description="5-glutamyl coenzyme A thioester intermediate" evidence="9">
    <location>
        <position position="370"/>
    </location>
</feature>
<dbReference type="InterPro" id="IPR014388">
    <property type="entry name" value="3-oxoacid_CoA-transferase"/>
</dbReference>
<dbReference type="Proteomes" id="UP001607302">
    <property type="component" value="Unassembled WGS sequence"/>
</dbReference>
<evidence type="ECO:0000313" key="11">
    <source>
        <dbReference type="Proteomes" id="UP001607302"/>
    </source>
</evidence>
<dbReference type="NCBIfam" id="TIGR02428">
    <property type="entry name" value="pcaJ_scoB_fam"/>
    <property type="match status" value="1"/>
</dbReference>
<keyword evidence="6 8" id="KW-0496">Mitochondrion</keyword>
<dbReference type="InterPro" id="IPR012792">
    <property type="entry name" value="3-oxoacid_CoA-transf_A"/>
</dbReference>
<dbReference type="PIRSF" id="PIRSF000858">
    <property type="entry name" value="SCOT-t"/>
    <property type="match status" value="1"/>
</dbReference>
<organism evidence="10 11">
    <name type="scientific">Vespula squamosa</name>
    <name type="common">Southern yellow jacket</name>
    <name type="synonym">Wasp</name>
    <dbReference type="NCBI Taxonomy" id="30214"/>
    <lineage>
        <taxon>Eukaryota</taxon>
        <taxon>Metazoa</taxon>
        <taxon>Ecdysozoa</taxon>
        <taxon>Arthropoda</taxon>
        <taxon>Hexapoda</taxon>
        <taxon>Insecta</taxon>
        <taxon>Pterygota</taxon>
        <taxon>Neoptera</taxon>
        <taxon>Endopterygota</taxon>
        <taxon>Hymenoptera</taxon>
        <taxon>Apocrita</taxon>
        <taxon>Aculeata</taxon>
        <taxon>Vespoidea</taxon>
        <taxon>Vespidae</taxon>
        <taxon>Vespinae</taxon>
        <taxon>Vespula</taxon>
    </lineage>
</organism>
<evidence type="ECO:0000256" key="1">
    <source>
        <dbReference type="ARBA" id="ARBA00004173"/>
    </source>
</evidence>
<protein>
    <recommendedName>
        <fullName evidence="8">Succinyl-CoA:3-ketoacid-coenzyme A transferase</fullName>
        <ecNumber evidence="8">2.8.3.5</ecNumber>
    </recommendedName>
</protein>
<comment type="pathway">
    <text evidence="2 8">Ketone metabolism; succinyl-CoA degradation; acetoacetyl-CoA from succinyl-CoA: step 1/1.</text>
</comment>
<dbReference type="PROSITE" id="PS01273">
    <property type="entry name" value="COA_TRANSF_1"/>
    <property type="match status" value="1"/>
</dbReference>
<dbReference type="SUPFAM" id="SSF100950">
    <property type="entry name" value="NagB/RpiA/CoA transferase-like"/>
    <property type="match status" value="2"/>
</dbReference>
<proteinExistence type="inferred from homology"/>
<comment type="subcellular location">
    <subcellularLocation>
        <location evidence="1">Mitochondrion</location>
    </subcellularLocation>
</comment>
<dbReference type="SMART" id="SM00882">
    <property type="entry name" value="CoA_trans"/>
    <property type="match status" value="2"/>
</dbReference>
<accession>A0ABD2A9A5</accession>
<dbReference type="NCBIfam" id="TIGR02429">
    <property type="entry name" value="pcaI_scoA_fam"/>
    <property type="match status" value="1"/>
</dbReference>
<evidence type="ECO:0000256" key="9">
    <source>
        <dbReference type="PIRSR" id="PIRSR000858-1"/>
    </source>
</evidence>
<evidence type="ECO:0000256" key="4">
    <source>
        <dbReference type="ARBA" id="ARBA00022679"/>
    </source>
</evidence>
<evidence type="ECO:0000256" key="6">
    <source>
        <dbReference type="ARBA" id="ARBA00023128"/>
    </source>
</evidence>